<sequence>MISLVIFDFDGTLFDTHTSIEETTKLTFDSLLPSSPQPPAAEVRRLISSGAGLSDTFRALHPDPAVFDEASDNIDRWIAEYRRLYAQERSQSLIRPFPGAKELLSYLRHSLKVPVAIISNKGVQAVRDSLHANGLADYVPEDLIVGDKTPGATRKPDPGSFTDVLVPALRKAGYYGAEEVVDASKVLVVGDTVADIQFARNIGADACWARYGYGDRAKCEELGPKVTVEELIEVIGIIQGKEGES</sequence>
<dbReference type="PANTHER" id="PTHR43434:SF1">
    <property type="entry name" value="PHOSPHOGLYCOLATE PHOSPHATASE"/>
    <property type="match status" value="1"/>
</dbReference>
<proteinExistence type="predicted"/>
<dbReference type="Proteomes" id="UP000639643">
    <property type="component" value="Unassembled WGS sequence"/>
</dbReference>
<protein>
    <submittedName>
        <fullName evidence="1">Pyrophosphatase ppax</fullName>
    </submittedName>
</protein>
<dbReference type="AlphaFoldDB" id="A0A8H6MNJ5"/>
<name>A0A8H6MNJ5_9PEZI</name>
<dbReference type="SFLD" id="SFLDS00003">
    <property type="entry name" value="Haloacid_Dehalogenase"/>
    <property type="match status" value="1"/>
</dbReference>
<dbReference type="InterPro" id="IPR036412">
    <property type="entry name" value="HAD-like_sf"/>
</dbReference>
<dbReference type="Pfam" id="PF13419">
    <property type="entry name" value="HAD_2"/>
    <property type="match status" value="1"/>
</dbReference>
<evidence type="ECO:0000313" key="1">
    <source>
        <dbReference type="EMBL" id="KAF6802518.1"/>
    </source>
</evidence>
<accession>A0A8H6MNJ5</accession>
<dbReference type="SFLD" id="SFLDG01129">
    <property type="entry name" value="C1.5:_HAD__Beta-PGM__Phosphata"/>
    <property type="match status" value="1"/>
</dbReference>
<comment type="caution">
    <text evidence="1">The sequence shown here is derived from an EMBL/GenBank/DDBJ whole genome shotgun (WGS) entry which is preliminary data.</text>
</comment>
<dbReference type="PANTHER" id="PTHR43434">
    <property type="entry name" value="PHOSPHOGLYCOLATE PHOSPHATASE"/>
    <property type="match status" value="1"/>
</dbReference>
<gene>
    <name evidence="1" type="ORF">CMUS01_15331</name>
</gene>
<organism evidence="1 2">
    <name type="scientific">Colletotrichum musicola</name>
    <dbReference type="NCBI Taxonomy" id="2175873"/>
    <lineage>
        <taxon>Eukaryota</taxon>
        <taxon>Fungi</taxon>
        <taxon>Dikarya</taxon>
        <taxon>Ascomycota</taxon>
        <taxon>Pezizomycotina</taxon>
        <taxon>Sordariomycetes</taxon>
        <taxon>Hypocreomycetidae</taxon>
        <taxon>Glomerellales</taxon>
        <taxon>Glomerellaceae</taxon>
        <taxon>Colletotrichum</taxon>
        <taxon>Colletotrichum orchidearum species complex</taxon>
    </lineage>
</organism>
<dbReference type="Gene3D" id="3.40.50.1000">
    <property type="entry name" value="HAD superfamily/HAD-like"/>
    <property type="match status" value="1"/>
</dbReference>
<evidence type="ECO:0000313" key="2">
    <source>
        <dbReference type="Proteomes" id="UP000639643"/>
    </source>
</evidence>
<dbReference type="GO" id="GO:0006281">
    <property type="term" value="P:DNA repair"/>
    <property type="evidence" value="ECO:0007669"/>
    <property type="project" value="TreeGrafter"/>
</dbReference>
<reference evidence="1" key="1">
    <citation type="journal article" date="2020" name="Phytopathology">
        <title>Genome Sequence Resources of Colletotrichum truncatum, C. plurivorum, C. musicola, and C. sojae: Four Species Pathogenic to Soybean (Glycine max).</title>
        <authorList>
            <person name="Rogerio F."/>
            <person name="Boufleur T.R."/>
            <person name="Ciampi-Guillardi M."/>
            <person name="Sukno S.A."/>
            <person name="Thon M.R."/>
            <person name="Massola Junior N.S."/>
            <person name="Baroncelli R."/>
        </authorList>
    </citation>
    <scope>NUCLEOTIDE SEQUENCE</scope>
    <source>
        <strain evidence="1">LFN0074</strain>
    </source>
</reference>
<dbReference type="Gene3D" id="1.10.150.240">
    <property type="entry name" value="Putative phosphatase, domain 2"/>
    <property type="match status" value="1"/>
</dbReference>
<dbReference type="InterPro" id="IPR023214">
    <property type="entry name" value="HAD_sf"/>
</dbReference>
<dbReference type="SUPFAM" id="SSF56784">
    <property type="entry name" value="HAD-like"/>
    <property type="match status" value="1"/>
</dbReference>
<dbReference type="InterPro" id="IPR041492">
    <property type="entry name" value="HAD_2"/>
</dbReference>
<dbReference type="InterPro" id="IPR050155">
    <property type="entry name" value="HAD-like_hydrolase_sf"/>
</dbReference>
<dbReference type="OrthoDB" id="4847815at2759"/>
<dbReference type="EMBL" id="WIGM01001260">
    <property type="protein sequence ID" value="KAF6802518.1"/>
    <property type="molecule type" value="Genomic_DNA"/>
</dbReference>
<dbReference type="InterPro" id="IPR023198">
    <property type="entry name" value="PGP-like_dom2"/>
</dbReference>
<dbReference type="GO" id="GO:0008967">
    <property type="term" value="F:phosphoglycolate phosphatase activity"/>
    <property type="evidence" value="ECO:0007669"/>
    <property type="project" value="TreeGrafter"/>
</dbReference>
<keyword evidence="2" id="KW-1185">Reference proteome</keyword>